<dbReference type="eggNOG" id="COG1942">
    <property type="taxonomic scope" value="Bacteria"/>
</dbReference>
<dbReference type="Gene3D" id="3.30.429.10">
    <property type="entry name" value="Macrophage Migration Inhibitory Factor"/>
    <property type="match status" value="1"/>
</dbReference>
<keyword evidence="1" id="KW-0614">Plasmid</keyword>
<dbReference type="EMBL" id="FR687360">
    <property type="protein sequence ID" value="CBW76641.1"/>
    <property type="molecule type" value="Genomic_DNA"/>
</dbReference>
<name>E5AU67_MYCRK</name>
<dbReference type="KEGG" id="brh:RBRH_00563"/>
<accession>E5AU67</accession>
<dbReference type="SUPFAM" id="SSF55331">
    <property type="entry name" value="Tautomerase/MIF"/>
    <property type="match status" value="1"/>
</dbReference>
<dbReference type="InterPro" id="IPR014347">
    <property type="entry name" value="Tautomerase/MIF_sf"/>
</dbReference>
<reference evidence="1 2" key="1">
    <citation type="journal article" date="2011" name="J. Bacteriol.">
        <title>Complete genome sequence of Burkholderia rhizoxinica, an endosymbiont of Rhizopus microsporus.</title>
        <authorList>
            <person name="Lackner G."/>
            <person name="Moebius N."/>
            <person name="Partida-Martinez L."/>
            <person name="Hertweck C."/>
        </authorList>
    </citation>
    <scope>NUCLEOTIDE SEQUENCE [LARGE SCALE GENOMIC DNA]</scope>
    <source>
        <strain evidence="2">DSM 19002 / CIP 109453 / HKI 454</strain>
        <plasmid evidence="1 2">pBRH01</plasmid>
    </source>
</reference>
<evidence type="ECO:0008006" key="3">
    <source>
        <dbReference type="Google" id="ProtNLM"/>
    </source>
</evidence>
<dbReference type="InterPro" id="IPR037479">
    <property type="entry name" value="Tauto_MSAD"/>
</dbReference>
<organism evidence="1 2">
    <name type="scientific">Mycetohabitans rhizoxinica (strain DSM 19002 / CIP 109453 / HKI 454)</name>
    <name type="common">Paraburkholderia rhizoxinica</name>
    <dbReference type="NCBI Taxonomy" id="882378"/>
    <lineage>
        <taxon>Bacteria</taxon>
        <taxon>Pseudomonadati</taxon>
        <taxon>Pseudomonadota</taxon>
        <taxon>Betaproteobacteria</taxon>
        <taxon>Burkholderiales</taxon>
        <taxon>Burkholderiaceae</taxon>
        <taxon>Mycetohabitans</taxon>
    </lineage>
</organism>
<dbReference type="AlphaFoldDB" id="E5AU67"/>
<dbReference type="PANTHER" id="PTHR38460">
    <property type="entry name" value="TAUTOMERASE YOLI-RELATED"/>
    <property type="match status" value="1"/>
</dbReference>
<proteinExistence type="predicted"/>
<gene>
    <name evidence="1" type="ordered locus">RBRH_00563</name>
</gene>
<evidence type="ECO:0000313" key="2">
    <source>
        <dbReference type="Proteomes" id="UP000007437"/>
    </source>
</evidence>
<geneLocation type="plasmid" evidence="1 2">
    <name>pBRH01</name>
</geneLocation>
<dbReference type="PANTHER" id="PTHR38460:SF1">
    <property type="entry name" value="TAUTOMERASE YOLI-RELATED"/>
    <property type="match status" value="1"/>
</dbReference>
<protein>
    <recommendedName>
        <fullName evidence="3">Tautomerase family protein</fullName>
    </recommendedName>
</protein>
<sequence length="144" mass="16283">MFHGKSTDHCSGKLIMPLIKIEEQQPRTADEKVRLVDLLFSVLRQTLGVSPNELQARYQTFEPEDFYPPAGTGEYLGIEITLFAGRSLDVKRRLYGRIVAEVAQARQIDPSRILVLLREEPLDNWGLHGGRAATDLKFDYAIAI</sequence>
<dbReference type="Proteomes" id="UP000007437">
    <property type="component" value="Plasmid pBRH01"/>
</dbReference>
<dbReference type="HOGENOM" id="CLU_148073_0_1_4"/>
<dbReference type="Pfam" id="PF14552">
    <property type="entry name" value="Tautomerase_2"/>
    <property type="match status" value="1"/>
</dbReference>
<evidence type="ECO:0000313" key="1">
    <source>
        <dbReference type="EMBL" id="CBW76641.1"/>
    </source>
</evidence>